<accession>A0A085N1A2</accession>
<dbReference type="Proteomes" id="UP000030758">
    <property type="component" value="Unassembled WGS sequence"/>
</dbReference>
<keyword evidence="3" id="KW-1185">Reference proteome</keyword>
<reference evidence="2 3" key="1">
    <citation type="journal article" date="2014" name="Nat. Genet.">
        <title>Genome and transcriptome of the porcine whipworm Trichuris suis.</title>
        <authorList>
            <person name="Jex A.R."/>
            <person name="Nejsum P."/>
            <person name="Schwarz E.M."/>
            <person name="Hu L."/>
            <person name="Young N.D."/>
            <person name="Hall R.S."/>
            <person name="Korhonen P.K."/>
            <person name="Liao S."/>
            <person name="Thamsborg S."/>
            <person name="Xia J."/>
            <person name="Xu P."/>
            <person name="Wang S."/>
            <person name="Scheerlinck J.P."/>
            <person name="Hofmann A."/>
            <person name="Sternberg P.W."/>
            <person name="Wang J."/>
            <person name="Gasser R.B."/>
        </authorList>
    </citation>
    <scope>NUCLEOTIDE SEQUENCE [LARGE SCALE GENOMIC DNA]</scope>
    <source>
        <strain evidence="2">DCEP-RM93F</strain>
        <strain evidence="1">DCEP-RM93M</strain>
    </source>
</reference>
<evidence type="ECO:0000313" key="1">
    <source>
        <dbReference type="EMBL" id="KFD46063.1"/>
    </source>
</evidence>
<proteinExistence type="predicted"/>
<dbReference type="Proteomes" id="UP000030764">
    <property type="component" value="Unassembled WGS sequence"/>
</dbReference>
<gene>
    <name evidence="1" type="ORF">M513_13067</name>
    <name evidence="2" type="ORF">M514_13067</name>
</gene>
<sequence length="56" mass="6648">AIVLPFATFPLLCKADHLFFDHFFAEKLFQLQHEQREHVLDHCPSVLSTHEEVQRM</sequence>
<name>A0A085N1A2_9BILA</name>
<evidence type="ECO:0000313" key="2">
    <source>
        <dbReference type="EMBL" id="KFD63248.1"/>
    </source>
</evidence>
<protein>
    <submittedName>
        <fullName evidence="2">Uncharacterized protein</fullName>
    </submittedName>
</protein>
<feature type="non-terminal residue" evidence="2">
    <location>
        <position position="56"/>
    </location>
</feature>
<dbReference type="EMBL" id="KL363397">
    <property type="protein sequence ID" value="KFD46063.1"/>
    <property type="molecule type" value="Genomic_DNA"/>
</dbReference>
<feature type="non-terminal residue" evidence="2">
    <location>
        <position position="1"/>
    </location>
</feature>
<organism evidence="2">
    <name type="scientific">Trichuris suis</name>
    <name type="common">pig whipworm</name>
    <dbReference type="NCBI Taxonomy" id="68888"/>
    <lineage>
        <taxon>Eukaryota</taxon>
        <taxon>Metazoa</taxon>
        <taxon>Ecdysozoa</taxon>
        <taxon>Nematoda</taxon>
        <taxon>Enoplea</taxon>
        <taxon>Dorylaimia</taxon>
        <taxon>Trichinellida</taxon>
        <taxon>Trichuridae</taxon>
        <taxon>Trichuris</taxon>
    </lineage>
</organism>
<dbReference type="EMBL" id="KL367577">
    <property type="protein sequence ID" value="KFD63248.1"/>
    <property type="molecule type" value="Genomic_DNA"/>
</dbReference>
<evidence type="ECO:0000313" key="3">
    <source>
        <dbReference type="Proteomes" id="UP000030764"/>
    </source>
</evidence>
<dbReference type="AlphaFoldDB" id="A0A085N1A2"/>